<evidence type="ECO:0000256" key="1">
    <source>
        <dbReference type="SAM" id="Phobius"/>
    </source>
</evidence>
<evidence type="ECO:0000313" key="2">
    <source>
        <dbReference type="EMBL" id="EKN65868.1"/>
    </source>
</evidence>
<organism evidence="2 3">
    <name type="scientific">Neobacillus bataviensis LMG 21833</name>
    <dbReference type="NCBI Taxonomy" id="1117379"/>
    <lineage>
        <taxon>Bacteria</taxon>
        <taxon>Bacillati</taxon>
        <taxon>Bacillota</taxon>
        <taxon>Bacilli</taxon>
        <taxon>Bacillales</taxon>
        <taxon>Bacillaceae</taxon>
        <taxon>Neobacillus</taxon>
    </lineage>
</organism>
<feature type="transmembrane region" description="Helical" evidence="1">
    <location>
        <begin position="6"/>
        <end position="24"/>
    </location>
</feature>
<dbReference type="RefSeq" id="WP_007086649.1">
    <property type="nucleotide sequence ID" value="NZ_AJLS01000125.1"/>
</dbReference>
<keyword evidence="1" id="KW-0472">Membrane</keyword>
<dbReference type="PATRIC" id="fig|1117379.3.peg.3785"/>
<evidence type="ECO:0000313" key="3">
    <source>
        <dbReference type="Proteomes" id="UP000006316"/>
    </source>
</evidence>
<dbReference type="Proteomes" id="UP000006316">
    <property type="component" value="Unassembled WGS sequence"/>
</dbReference>
<feature type="transmembrane region" description="Helical" evidence="1">
    <location>
        <begin position="31"/>
        <end position="48"/>
    </location>
</feature>
<sequence length="261" mass="29645">MQTIIWAIGSMVVLMLIISFLPLGYTLKGKFFVVLTSFVLSLGGLAAASTFPLWQTALMLFGLIFFTSYFMNNRLGTFLIKENPIIEEVYDKVVDDQQEEKTKEDGLMQIDEESTLLNSSFPILEKDSVSELSASQLSDIEEITDSESKTIDDEESFLLERNIELAVNEYTEDTEVENGYLSDIESLIEFESEIVQDRRDENDDLSLIILEKKKKTEQNGDVEEPLDDSLFDFLLAKKEVAAGNNVNKDKMEIKEKVSLQK</sequence>
<reference evidence="2 3" key="1">
    <citation type="journal article" date="2012" name="Front. Microbiol.">
        <title>Redundancy and modularity in membrane-associated dissimilatory nitrate reduction in Bacillus.</title>
        <authorList>
            <person name="Heylen K."/>
            <person name="Keltjens J."/>
        </authorList>
    </citation>
    <scope>NUCLEOTIDE SEQUENCE [LARGE SCALE GENOMIC DNA]</scope>
    <source>
        <strain evidence="3">LMG 21833T</strain>
    </source>
</reference>
<protein>
    <submittedName>
        <fullName evidence="2">Uncharacterized protein</fullName>
    </submittedName>
</protein>
<dbReference type="eggNOG" id="ENOG5032AQJ">
    <property type="taxonomic scope" value="Bacteria"/>
</dbReference>
<keyword evidence="1" id="KW-1133">Transmembrane helix</keyword>
<dbReference type="OrthoDB" id="2887857at2"/>
<dbReference type="STRING" id="1117379.BABA_18277"/>
<name>K6DCS0_9BACI</name>
<gene>
    <name evidence="2" type="ORF">BABA_18277</name>
</gene>
<comment type="caution">
    <text evidence="2">The sequence shown here is derived from an EMBL/GenBank/DDBJ whole genome shotgun (WGS) entry which is preliminary data.</text>
</comment>
<proteinExistence type="predicted"/>
<dbReference type="EMBL" id="AJLS01000125">
    <property type="protein sequence ID" value="EKN65868.1"/>
    <property type="molecule type" value="Genomic_DNA"/>
</dbReference>
<keyword evidence="3" id="KW-1185">Reference proteome</keyword>
<accession>K6DCS0</accession>
<keyword evidence="1" id="KW-0812">Transmembrane</keyword>
<feature type="transmembrane region" description="Helical" evidence="1">
    <location>
        <begin position="54"/>
        <end position="71"/>
    </location>
</feature>
<dbReference type="AlphaFoldDB" id="K6DCS0"/>